<proteinExistence type="predicted"/>
<dbReference type="SUPFAM" id="SSF56672">
    <property type="entry name" value="DNA/RNA polymerases"/>
    <property type="match status" value="1"/>
</dbReference>
<dbReference type="GeneID" id="99684193"/>
<dbReference type="AlphaFoldDB" id="A0A4R2MLH2"/>
<dbReference type="GO" id="GO:0006281">
    <property type="term" value="P:DNA repair"/>
    <property type="evidence" value="ECO:0007669"/>
    <property type="project" value="TreeGrafter"/>
</dbReference>
<name>A0A4R2MLH2_RUBGE</name>
<dbReference type="CDD" id="cd03468">
    <property type="entry name" value="PolY_like"/>
    <property type="match status" value="1"/>
</dbReference>
<dbReference type="EMBL" id="SLXD01000003">
    <property type="protein sequence ID" value="TCP03856.1"/>
    <property type="molecule type" value="Genomic_DNA"/>
</dbReference>
<evidence type="ECO:0000256" key="1">
    <source>
        <dbReference type="ARBA" id="ARBA00022763"/>
    </source>
</evidence>
<protein>
    <submittedName>
        <fullName evidence="3">Protein ImuB</fullName>
    </submittedName>
</protein>
<dbReference type="PANTHER" id="PTHR35369:SF2">
    <property type="entry name" value="BLR3025 PROTEIN"/>
    <property type="match status" value="1"/>
</dbReference>
<dbReference type="RefSeq" id="WP_132645315.1">
    <property type="nucleotide sequence ID" value="NZ_CP181386.1"/>
</dbReference>
<dbReference type="OrthoDB" id="625722at2"/>
<reference evidence="3 4" key="1">
    <citation type="submission" date="2019-03" db="EMBL/GenBank/DDBJ databases">
        <title>Genomic Encyclopedia of Type Strains, Phase IV (KMG-IV): sequencing the most valuable type-strain genomes for metagenomic binning, comparative biology and taxonomic classification.</title>
        <authorList>
            <person name="Goeker M."/>
        </authorList>
    </citation>
    <scope>NUCLEOTIDE SEQUENCE [LARGE SCALE GENOMIC DNA]</scope>
    <source>
        <strain evidence="3 4">DSM 1709</strain>
    </source>
</reference>
<dbReference type="InterPro" id="IPR043502">
    <property type="entry name" value="DNA/RNA_pol_sf"/>
</dbReference>
<dbReference type="InterPro" id="IPR050356">
    <property type="entry name" value="SulA_CellDiv_inhibitor"/>
</dbReference>
<dbReference type="Proteomes" id="UP000295106">
    <property type="component" value="Unassembled WGS sequence"/>
</dbReference>
<sequence>MFWIALHAPRLSLESWRATLGAAEAARPLALVAAHRIAAVDPRAAERGVQPGMRRGTALALAPDLVHGEADAVRDAAALTALAHAALAFTPRVVPEPPATVLLEVAASLRCFGGGPRLLQRLQAAVEPLGHALALASAPTARGASLLARWRGEHAGFMLAPGDRLQALQALLAEVPLALLDAGREHAVVLQGMGVHTLGELQALPRDGVARRFGTALLAELDQTLGRAADPREPLVPPAVFESRLELFARADTAAQVLHGAGVLLARLLAWAQARQVRIAAFTLVMHHDRHRGDAPPATRLRLELAEASLDPGHLQLLLRERLGRLELVAPTLELELECHETLHAPAPNAELFPSRQGQAQGLVRLLERLRARLGDEQVLRLVPQPDHRPECGARLLPLQAAPGRAARVASGPARPAAGALRRPAPPAAAKGVSPAPAPAAPADPAQALVASLLARAAPVVPEAARRRRAALHRPVWLLDTPQPLPERQERPQWLGRPLRVLAGPERIESGWWDGALAVRDYFVAQAEDGALVWVYRERLPADDAAGGWYLQGWFG</sequence>
<feature type="region of interest" description="Disordered" evidence="2">
    <location>
        <begin position="410"/>
        <end position="442"/>
    </location>
</feature>
<organism evidence="3 4">
    <name type="scientific">Rubrivivax gelatinosus</name>
    <name type="common">Rhodocyclus gelatinosus</name>
    <name type="synonym">Rhodopseudomonas gelatinosa</name>
    <dbReference type="NCBI Taxonomy" id="28068"/>
    <lineage>
        <taxon>Bacteria</taxon>
        <taxon>Pseudomonadati</taxon>
        <taxon>Pseudomonadota</taxon>
        <taxon>Betaproteobacteria</taxon>
        <taxon>Burkholderiales</taxon>
        <taxon>Sphaerotilaceae</taxon>
        <taxon>Rubrivivax</taxon>
    </lineage>
</organism>
<accession>A0A4R2MLH2</accession>
<comment type="caution">
    <text evidence="3">The sequence shown here is derived from an EMBL/GenBank/DDBJ whole genome shotgun (WGS) entry which is preliminary data.</text>
</comment>
<evidence type="ECO:0000313" key="3">
    <source>
        <dbReference type="EMBL" id="TCP03856.1"/>
    </source>
</evidence>
<evidence type="ECO:0000313" key="4">
    <source>
        <dbReference type="Proteomes" id="UP000295106"/>
    </source>
</evidence>
<evidence type="ECO:0000256" key="2">
    <source>
        <dbReference type="SAM" id="MobiDB-lite"/>
    </source>
</evidence>
<feature type="compositionally biased region" description="Low complexity" evidence="2">
    <location>
        <begin position="410"/>
        <end position="435"/>
    </location>
</feature>
<gene>
    <name evidence="3" type="ORF">EV684_103102</name>
</gene>
<keyword evidence="1" id="KW-0227">DNA damage</keyword>
<dbReference type="PANTHER" id="PTHR35369">
    <property type="entry name" value="BLR3025 PROTEIN-RELATED"/>
    <property type="match status" value="1"/>
</dbReference>